<sequence length="96" mass="10186">MLQTSVYYGFPRINTSHNTTRSACRRLPVMSHSVAGHGVVVAAAGAPGANASELHLSQLYEVGSPVASNVCRTPPTRHKASERKNGCIGGEEHAKF</sequence>
<reference evidence="2 3" key="1">
    <citation type="journal article" date="2019" name="Commun. Biol.">
        <title>The bagworm genome reveals a unique fibroin gene that provides high tensile strength.</title>
        <authorList>
            <person name="Kono N."/>
            <person name="Nakamura H."/>
            <person name="Ohtoshi R."/>
            <person name="Tomita M."/>
            <person name="Numata K."/>
            <person name="Arakawa K."/>
        </authorList>
    </citation>
    <scope>NUCLEOTIDE SEQUENCE [LARGE SCALE GENOMIC DNA]</scope>
</reference>
<evidence type="ECO:0000313" key="2">
    <source>
        <dbReference type="EMBL" id="GBP51335.1"/>
    </source>
</evidence>
<protein>
    <submittedName>
        <fullName evidence="2">Uncharacterized protein</fullName>
    </submittedName>
</protein>
<gene>
    <name evidence="2" type="ORF">EVAR_34121_1</name>
</gene>
<accession>A0A4C1WMH5</accession>
<evidence type="ECO:0000256" key="1">
    <source>
        <dbReference type="SAM" id="MobiDB-lite"/>
    </source>
</evidence>
<feature type="compositionally biased region" description="Basic and acidic residues" evidence="1">
    <location>
        <begin position="82"/>
        <end position="96"/>
    </location>
</feature>
<keyword evidence="3" id="KW-1185">Reference proteome</keyword>
<proteinExistence type="predicted"/>
<dbReference type="Proteomes" id="UP000299102">
    <property type="component" value="Unassembled WGS sequence"/>
</dbReference>
<dbReference type="AlphaFoldDB" id="A0A4C1WMH5"/>
<dbReference type="EMBL" id="BGZK01000579">
    <property type="protein sequence ID" value="GBP51335.1"/>
    <property type="molecule type" value="Genomic_DNA"/>
</dbReference>
<organism evidence="2 3">
    <name type="scientific">Eumeta variegata</name>
    <name type="common">Bagworm moth</name>
    <name type="synonym">Eumeta japonica</name>
    <dbReference type="NCBI Taxonomy" id="151549"/>
    <lineage>
        <taxon>Eukaryota</taxon>
        <taxon>Metazoa</taxon>
        <taxon>Ecdysozoa</taxon>
        <taxon>Arthropoda</taxon>
        <taxon>Hexapoda</taxon>
        <taxon>Insecta</taxon>
        <taxon>Pterygota</taxon>
        <taxon>Neoptera</taxon>
        <taxon>Endopterygota</taxon>
        <taxon>Lepidoptera</taxon>
        <taxon>Glossata</taxon>
        <taxon>Ditrysia</taxon>
        <taxon>Tineoidea</taxon>
        <taxon>Psychidae</taxon>
        <taxon>Oiketicinae</taxon>
        <taxon>Eumeta</taxon>
    </lineage>
</organism>
<feature type="region of interest" description="Disordered" evidence="1">
    <location>
        <begin position="73"/>
        <end position="96"/>
    </location>
</feature>
<comment type="caution">
    <text evidence="2">The sequence shown here is derived from an EMBL/GenBank/DDBJ whole genome shotgun (WGS) entry which is preliminary data.</text>
</comment>
<name>A0A4C1WMH5_EUMVA</name>
<evidence type="ECO:0000313" key="3">
    <source>
        <dbReference type="Proteomes" id="UP000299102"/>
    </source>
</evidence>